<dbReference type="Proteomes" id="UP001341840">
    <property type="component" value="Unassembled WGS sequence"/>
</dbReference>
<dbReference type="PANTHER" id="PTHR13774">
    <property type="entry name" value="PHENAZINE BIOSYNTHESIS PROTEIN"/>
    <property type="match status" value="1"/>
</dbReference>
<keyword evidence="2" id="KW-0413">Isomerase</keyword>
<gene>
    <name evidence="4" type="ORF">PIB30_096743</name>
</gene>
<evidence type="ECO:0000256" key="2">
    <source>
        <dbReference type="ARBA" id="ARBA00023235"/>
    </source>
</evidence>
<feature type="region of interest" description="Disordered" evidence="3">
    <location>
        <begin position="1"/>
        <end position="42"/>
    </location>
</feature>
<feature type="non-terminal residue" evidence="4">
    <location>
        <position position="1"/>
    </location>
</feature>
<name>A0ABU6VZS1_9FABA</name>
<dbReference type="InterPro" id="IPR003719">
    <property type="entry name" value="Phenazine_PhzF-like"/>
</dbReference>
<feature type="compositionally biased region" description="Polar residues" evidence="3">
    <location>
        <begin position="20"/>
        <end position="30"/>
    </location>
</feature>
<evidence type="ECO:0000256" key="3">
    <source>
        <dbReference type="SAM" id="MobiDB-lite"/>
    </source>
</evidence>
<evidence type="ECO:0000256" key="1">
    <source>
        <dbReference type="ARBA" id="ARBA00008270"/>
    </source>
</evidence>
<reference evidence="4 5" key="1">
    <citation type="journal article" date="2023" name="Plants (Basel)">
        <title>Bridging the Gap: Combining Genomics and Transcriptomics Approaches to Understand Stylosanthes scabra, an Orphan Legume from the Brazilian Caatinga.</title>
        <authorList>
            <person name="Ferreira-Neto J.R.C."/>
            <person name="da Silva M.D."/>
            <person name="Binneck E."/>
            <person name="de Melo N.F."/>
            <person name="da Silva R.H."/>
            <person name="de Melo A.L.T.M."/>
            <person name="Pandolfi V."/>
            <person name="Bustamante F.O."/>
            <person name="Brasileiro-Vidal A.C."/>
            <person name="Benko-Iseppon A.M."/>
        </authorList>
    </citation>
    <scope>NUCLEOTIDE SEQUENCE [LARGE SCALE GENOMIC DNA]</scope>
    <source>
        <tissue evidence="4">Leaves</tissue>
    </source>
</reference>
<dbReference type="PANTHER" id="PTHR13774:SF17">
    <property type="entry name" value="PHENAZINE BIOSYNTHESIS-LIKE DOMAIN-CONTAINING PROTEIN"/>
    <property type="match status" value="1"/>
</dbReference>
<organism evidence="4 5">
    <name type="scientific">Stylosanthes scabra</name>
    <dbReference type="NCBI Taxonomy" id="79078"/>
    <lineage>
        <taxon>Eukaryota</taxon>
        <taxon>Viridiplantae</taxon>
        <taxon>Streptophyta</taxon>
        <taxon>Embryophyta</taxon>
        <taxon>Tracheophyta</taxon>
        <taxon>Spermatophyta</taxon>
        <taxon>Magnoliopsida</taxon>
        <taxon>eudicotyledons</taxon>
        <taxon>Gunneridae</taxon>
        <taxon>Pentapetalae</taxon>
        <taxon>rosids</taxon>
        <taxon>fabids</taxon>
        <taxon>Fabales</taxon>
        <taxon>Fabaceae</taxon>
        <taxon>Papilionoideae</taxon>
        <taxon>50 kb inversion clade</taxon>
        <taxon>dalbergioids sensu lato</taxon>
        <taxon>Dalbergieae</taxon>
        <taxon>Pterocarpus clade</taxon>
        <taxon>Stylosanthes</taxon>
    </lineage>
</organism>
<accession>A0ABU6VZS1</accession>
<proteinExistence type="inferred from homology"/>
<dbReference type="Gene3D" id="3.10.310.10">
    <property type="entry name" value="Diaminopimelate Epimerase, Chain A, domain 1"/>
    <property type="match status" value="1"/>
</dbReference>
<feature type="compositionally biased region" description="Polar residues" evidence="3">
    <location>
        <begin position="1"/>
        <end position="13"/>
    </location>
</feature>
<dbReference type="EMBL" id="JASCZI010153355">
    <property type="protein sequence ID" value="MED6177288.1"/>
    <property type="molecule type" value="Genomic_DNA"/>
</dbReference>
<keyword evidence="5" id="KW-1185">Reference proteome</keyword>
<dbReference type="Pfam" id="PF02567">
    <property type="entry name" value="PhzC-PhzF"/>
    <property type="match status" value="1"/>
</dbReference>
<evidence type="ECO:0000313" key="4">
    <source>
        <dbReference type="EMBL" id="MED6177288.1"/>
    </source>
</evidence>
<dbReference type="SUPFAM" id="SSF54506">
    <property type="entry name" value="Diaminopimelate epimerase-like"/>
    <property type="match status" value="1"/>
</dbReference>
<evidence type="ECO:0000313" key="5">
    <source>
        <dbReference type="Proteomes" id="UP001341840"/>
    </source>
</evidence>
<protein>
    <submittedName>
        <fullName evidence="4">Uncharacterized protein</fullName>
    </submittedName>
</protein>
<comment type="similarity">
    <text evidence="1">Belongs to the PhzF family.</text>
</comment>
<sequence length="197" mass="21450">TTTLNTETLSSHTTPPPANRNPQLSHTTTSNDDRPPSTATLGLHRPTAAATTFFTASLSLVLTLTPATTTVGSQRASNAPLSRRRVPSRRRHCGAVLAKSFVAVFSHSDWFLIFHAFPLPQESSSSSEGCFATYWSKKLQKCDFNAYQASSRGGVLKIHLDEQNQSVLLQGKAITVMEGSILETDIQLVEEHIPIFA</sequence>
<comment type="caution">
    <text evidence="4">The sequence shown here is derived from an EMBL/GenBank/DDBJ whole genome shotgun (WGS) entry which is preliminary data.</text>
</comment>